<reference evidence="1 2" key="1">
    <citation type="submission" date="2015-06" db="EMBL/GenBank/DDBJ databases">
        <title>Draft genome sequence of an Alphaproteobacteria species associated to the Mediterranean sponge Oscarella lobularis.</title>
        <authorList>
            <person name="Jourda C."/>
            <person name="Santini S."/>
            <person name="Claverie J.-M."/>
        </authorList>
    </citation>
    <scope>NUCLEOTIDE SEQUENCE [LARGE SCALE GENOMIC DNA]</scope>
    <source>
        <strain evidence="1">IGS</strain>
    </source>
</reference>
<gene>
    <name evidence="1" type="ORF">AIOL_001858</name>
</gene>
<proteinExistence type="predicted"/>
<dbReference type="GO" id="GO:0004029">
    <property type="term" value="F:aldehyde dehydrogenase (NAD+) activity"/>
    <property type="evidence" value="ECO:0007669"/>
    <property type="project" value="UniProtKB-EC"/>
</dbReference>
<evidence type="ECO:0000313" key="1">
    <source>
        <dbReference type="EMBL" id="KMW56901.1"/>
    </source>
</evidence>
<keyword evidence="1" id="KW-0560">Oxidoreductase</keyword>
<dbReference type="Pfam" id="PF13809">
    <property type="entry name" value="Tubulin_2"/>
    <property type="match status" value="1"/>
</dbReference>
<dbReference type="InterPro" id="IPR025904">
    <property type="entry name" value="Tubulin-like"/>
</dbReference>
<dbReference type="RefSeq" id="WP_049642712.1">
    <property type="nucleotide sequence ID" value="NZ_LFTY01000002.1"/>
</dbReference>
<dbReference type="Gene3D" id="3.40.50.1440">
    <property type="entry name" value="Tubulin/FtsZ, GTPase domain"/>
    <property type="match status" value="1"/>
</dbReference>
<dbReference type="PROSITE" id="PS51257">
    <property type="entry name" value="PROKAR_LIPOPROTEIN"/>
    <property type="match status" value="1"/>
</dbReference>
<dbReference type="STRING" id="1675527.AIOL_001858"/>
<comment type="caution">
    <text evidence="1">The sequence shown here is derived from an EMBL/GenBank/DDBJ whole genome shotgun (WGS) entry which is preliminary data.</text>
</comment>
<dbReference type="OrthoDB" id="174139at2"/>
<dbReference type="EMBL" id="LFTY01000002">
    <property type="protein sequence ID" value="KMW56901.1"/>
    <property type="molecule type" value="Genomic_DNA"/>
</dbReference>
<dbReference type="AlphaFoldDB" id="A0A0J9E205"/>
<protein>
    <submittedName>
        <fullName evidence="1">Aldehyde dehydrogenase</fullName>
        <ecNumber evidence="1">1.2.1.3</ecNumber>
    </submittedName>
</protein>
<sequence length="1138" mass="127512">MVDQSFRPTVLIGVGGTGCRIAERVYRRALTQETGLSGKLAVLGFDTDLNDMNKLKAIEPSNRFRFSSKDRIRDYIHKHHALTADFMVDENTLPQRFLNKSLIEGAGQIRMLSHMGFFTAQASKSMEQQVSNVFSSLARMDNTENFQGFINVMMVGSIAGATGSGSFIQIAMMLKQAARNIEIDIRGIFLMPDVYTNAANLPVDQIPNVKGGGYAALKELNAVNVLAEGKQKNLNFKYEYAPDQFIGTSNFPFESVTLIDFESVDGRSLGRSLPSYITMCERAVYQQIFSPIGGRMRSIEVNDTRALLFAAAEGIHNIYSGVGLSSIIYPSEHNGSYLTYRFALEMLSGDWTRLDKQYNEKVRNYQQQRAAGNVLSAEPRKRDSYLEDLDRLAKSERSAFFVAINENLNPKIEDERGNVREVSMPTEFLKALLAKVSVDFWDSKDLNGAGTKANIVPETLGNPASLAGDVKDLERGLDRDLAKLDEVLRDKPRDILTNSLSFADTLGQAQWADHHIQSHIVKNGPHVVQVRAFLYRLQQLIEERLEGLDPSEQRQKLFRFANVFEEEPDKTRSQRGTAGVLEKATEAVKGKGIGKLIGRNQTGAFVEEYVTYYNNSLKAMRRFAEEAIELGMLRELRKEIDALEEIVTGVFTEIESLIVELEKACTEQEHTYDSLASLDGNYWVYGSSKAKQALWETMSERVAGVGDEAGMNESLTDAIYRKYRLDKKNVNAEEPTNIRQLFQDTVIDGYARQRVTQENKSVYDMTVVQAVQNEAALMGEDWRIKLRDIVRVVSAQSTPLLGIKDPSRNGQRIMFWSVNPLLEQQINDPAMFQEMFTLNQGEAPVVLEEFSVQELTCVNTLVNLDLNQLSKLSTQDIVMGIPGNKGSYYVEYEKMIEGLIADATSEKKTGQFTPHIHRDWHLPGVLPEIDPDVADSLVSKISKGLVIARGLGVLNVEVEYGNSAIVYNSVGKRKTNGVRDVLCQGADWYLATREFERKASLADDALAYWDETLLTMADKMRRPVDSYDESFAFESIVNAEFVTTLLEISTNRIDADQRDKKTAESLKAWAQLVGEIVEKYRGDLGIVGRNQEAERLVEGTRHASLELIGKHVGSETHRALEMAFGQAMDAYYASRGTA</sequence>
<dbReference type="EC" id="1.2.1.3" evidence="1"/>
<evidence type="ECO:0000313" key="2">
    <source>
        <dbReference type="Proteomes" id="UP000037178"/>
    </source>
</evidence>
<dbReference type="SUPFAM" id="SSF52490">
    <property type="entry name" value="Tubulin nucleotide-binding domain-like"/>
    <property type="match status" value="1"/>
</dbReference>
<accession>A0A0J9E205</accession>
<name>A0A0J9E205_9RHOB</name>
<keyword evidence="2" id="KW-1185">Reference proteome</keyword>
<dbReference type="Proteomes" id="UP000037178">
    <property type="component" value="Unassembled WGS sequence"/>
</dbReference>
<dbReference type="PATRIC" id="fig|1675527.3.peg.1954"/>
<organism evidence="1 2">
    <name type="scientific">Candidatus Rhodobacter oscarellae</name>
    <dbReference type="NCBI Taxonomy" id="1675527"/>
    <lineage>
        <taxon>Bacteria</taxon>
        <taxon>Pseudomonadati</taxon>
        <taxon>Pseudomonadota</taxon>
        <taxon>Alphaproteobacteria</taxon>
        <taxon>Rhodobacterales</taxon>
        <taxon>Rhodobacter group</taxon>
        <taxon>Rhodobacter</taxon>
    </lineage>
</organism>
<dbReference type="InterPro" id="IPR036525">
    <property type="entry name" value="Tubulin/FtsZ_GTPase_sf"/>
</dbReference>